<feature type="domain" description="Bacterial sugar transferase" evidence="7">
    <location>
        <begin position="73"/>
        <end position="253"/>
    </location>
</feature>
<dbReference type="PANTHER" id="PTHR30576">
    <property type="entry name" value="COLANIC BIOSYNTHESIS UDP-GLUCOSE LIPID CARRIER TRANSFERASE"/>
    <property type="match status" value="1"/>
</dbReference>
<dbReference type="PANTHER" id="PTHR30576:SF0">
    <property type="entry name" value="UNDECAPRENYL-PHOSPHATE N-ACETYLGALACTOSAMINYL 1-PHOSPHATE TRANSFERASE-RELATED"/>
    <property type="match status" value="1"/>
</dbReference>
<feature type="transmembrane region" description="Helical" evidence="6">
    <location>
        <begin position="78"/>
        <end position="101"/>
    </location>
</feature>
<dbReference type="InterPro" id="IPR017475">
    <property type="entry name" value="EPS_sugar_tfrase"/>
</dbReference>
<reference evidence="8" key="1">
    <citation type="submission" date="2018-05" db="EMBL/GenBank/DDBJ databases">
        <authorList>
            <person name="Lanie J.A."/>
            <person name="Ng W.-L."/>
            <person name="Kazmierczak K.M."/>
            <person name="Andrzejewski T.M."/>
            <person name="Davidsen T.M."/>
            <person name="Wayne K.J."/>
            <person name="Tettelin H."/>
            <person name="Glass J.I."/>
            <person name="Rusch D."/>
            <person name="Podicherti R."/>
            <person name="Tsui H.-C.T."/>
            <person name="Winkler M.E."/>
        </authorList>
    </citation>
    <scope>NUCLEOTIDE SEQUENCE</scope>
</reference>
<dbReference type="NCBIfam" id="TIGR03025">
    <property type="entry name" value="EPS_sugtrans"/>
    <property type="match status" value="1"/>
</dbReference>
<evidence type="ECO:0000259" key="7">
    <source>
        <dbReference type="Pfam" id="PF02397"/>
    </source>
</evidence>
<evidence type="ECO:0000256" key="2">
    <source>
        <dbReference type="ARBA" id="ARBA00022679"/>
    </source>
</evidence>
<dbReference type="InterPro" id="IPR003362">
    <property type="entry name" value="Bact_transf"/>
</dbReference>
<sequence length="260" mass="29721">NYGVDQLFIALPLSSHEKMEEILNFLSEETVNIKVVPDLLKFMDLQSGIEDLDGLPIVNLAESPLYGWNVVVKRLSDIFFSFLFIIISGPVLFLIAIVIKLESAGPVIYRQERVGLDGNIFEMLKFRSMRVNAEEVTGPVWANKGDNRATPLGTFLRKTSMDELPQLFNVFVGDMSLVGPRPERPVFVDDFKKSIPKYMLRLKMKAGLTGWAQVNGWRGNTSLDKRIEHDLYYIKNWSLSLDFKIILLTFWKGFINPHAY</sequence>
<evidence type="ECO:0000256" key="5">
    <source>
        <dbReference type="ARBA" id="ARBA00023136"/>
    </source>
</evidence>
<name>A0A382N9Z4_9ZZZZ</name>
<dbReference type="AlphaFoldDB" id="A0A382N9Z4"/>
<organism evidence="8">
    <name type="scientific">marine metagenome</name>
    <dbReference type="NCBI Taxonomy" id="408172"/>
    <lineage>
        <taxon>unclassified sequences</taxon>
        <taxon>metagenomes</taxon>
        <taxon>ecological metagenomes</taxon>
    </lineage>
</organism>
<keyword evidence="5 6" id="KW-0472">Membrane</keyword>
<evidence type="ECO:0000256" key="3">
    <source>
        <dbReference type="ARBA" id="ARBA00022692"/>
    </source>
</evidence>
<dbReference type="GO" id="GO:0016780">
    <property type="term" value="F:phosphotransferase activity, for other substituted phosphate groups"/>
    <property type="evidence" value="ECO:0007669"/>
    <property type="project" value="TreeGrafter"/>
</dbReference>
<proteinExistence type="predicted"/>
<accession>A0A382N9Z4</accession>
<keyword evidence="2" id="KW-0808">Transferase</keyword>
<gene>
    <name evidence="8" type="ORF">METZ01_LOCUS310202</name>
</gene>
<feature type="non-terminal residue" evidence="8">
    <location>
        <position position="1"/>
    </location>
</feature>
<dbReference type="Pfam" id="PF02397">
    <property type="entry name" value="Bac_transf"/>
    <property type="match status" value="1"/>
</dbReference>
<evidence type="ECO:0000256" key="1">
    <source>
        <dbReference type="ARBA" id="ARBA00004141"/>
    </source>
</evidence>
<dbReference type="Gene3D" id="3.40.50.720">
    <property type="entry name" value="NAD(P)-binding Rossmann-like Domain"/>
    <property type="match status" value="1"/>
</dbReference>
<evidence type="ECO:0000313" key="8">
    <source>
        <dbReference type="EMBL" id="SVC57348.1"/>
    </source>
</evidence>
<protein>
    <recommendedName>
        <fullName evidence="7">Bacterial sugar transferase domain-containing protein</fullName>
    </recommendedName>
</protein>
<keyword evidence="3 6" id="KW-0812">Transmembrane</keyword>
<dbReference type="GO" id="GO:0016020">
    <property type="term" value="C:membrane"/>
    <property type="evidence" value="ECO:0007669"/>
    <property type="project" value="UniProtKB-SubCell"/>
</dbReference>
<evidence type="ECO:0000256" key="6">
    <source>
        <dbReference type="SAM" id="Phobius"/>
    </source>
</evidence>
<evidence type="ECO:0000256" key="4">
    <source>
        <dbReference type="ARBA" id="ARBA00022989"/>
    </source>
</evidence>
<comment type="subcellular location">
    <subcellularLocation>
        <location evidence="1">Membrane</location>
        <topology evidence="1">Multi-pass membrane protein</topology>
    </subcellularLocation>
</comment>
<keyword evidence="4 6" id="KW-1133">Transmembrane helix</keyword>
<dbReference type="EMBL" id="UINC01098655">
    <property type="protein sequence ID" value="SVC57348.1"/>
    <property type="molecule type" value="Genomic_DNA"/>
</dbReference>